<dbReference type="GO" id="GO:0070403">
    <property type="term" value="F:NAD+ binding"/>
    <property type="evidence" value="ECO:0007669"/>
    <property type="project" value="InterPro"/>
</dbReference>
<gene>
    <name evidence="6" type="ORF">EOS_21020</name>
</gene>
<comment type="caution">
    <text evidence="4">Lacks conserved residue(s) required for the propagation of feature annotation.</text>
</comment>
<protein>
    <recommendedName>
        <fullName evidence="1">protein acetyllysine N-acetyltransferase</fullName>
        <ecNumber evidence="1">2.3.1.286</ecNumber>
    </recommendedName>
</protein>
<dbReference type="AlphaFoldDB" id="A0A0J1CUB6"/>
<dbReference type="InterPro" id="IPR050134">
    <property type="entry name" value="NAD-dep_sirtuin_deacylases"/>
</dbReference>
<dbReference type="PROSITE" id="PS50305">
    <property type="entry name" value="SIRTUIN"/>
    <property type="match status" value="1"/>
</dbReference>
<dbReference type="Gene3D" id="3.40.50.1220">
    <property type="entry name" value="TPP-binding domain"/>
    <property type="match status" value="1"/>
</dbReference>
<comment type="caution">
    <text evidence="6">The sequence shown here is derived from an EMBL/GenBank/DDBJ whole genome shotgun (WGS) entry which is preliminary data.</text>
</comment>
<dbReference type="InterPro" id="IPR026590">
    <property type="entry name" value="Ssirtuin_cat_dom"/>
</dbReference>
<organism evidence="6 7">
    <name type="scientific">Caballeronia mineralivorans PML1(12)</name>
    <dbReference type="NCBI Taxonomy" id="908627"/>
    <lineage>
        <taxon>Bacteria</taxon>
        <taxon>Pseudomonadati</taxon>
        <taxon>Pseudomonadota</taxon>
        <taxon>Betaproteobacteria</taxon>
        <taxon>Burkholderiales</taxon>
        <taxon>Burkholderiaceae</taxon>
        <taxon>Caballeronia</taxon>
    </lineage>
</organism>
<dbReference type="Proteomes" id="UP000035963">
    <property type="component" value="Unassembled WGS sequence"/>
</dbReference>
<dbReference type="EC" id="2.3.1.286" evidence="1"/>
<evidence type="ECO:0000256" key="3">
    <source>
        <dbReference type="ARBA" id="ARBA00023027"/>
    </source>
</evidence>
<dbReference type="PATRIC" id="fig|908627.4.peg.4707"/>
<evidence type="ECO:0000313" key="7">
    <source>
        <dbReference type="Proteomes" id="UP000035963"/>
    </source>
</evidence>
<evidence type="ECO:0000313" key="6">
    <source>
        <dbReference type="EMBL" id="KLU24197.1"/>
    </source>
</evidence>
<dbReference type="InterPro" id="IPR003000">
    <property type="entry name" value="Sirtuin"/>
</dbReference>
<keyword evidence="2" id="KW-0808">Transferase</keyword>
<evidence type="ECO:0000256" key="4">
    <source>
        <dbReference type="PROSITE-ProRule" id="PRU00236"/>
    </source>
</evidence>
<evidence type="ECO:0000256" key="2">
    <source>
        <dbReference type="ARBA" id="ARBA00022679"/>
    </source>
</evidence>
<dbReference type="Gene3D" id="3.30.1600.10">
    <property type="entry name" value="SIR2/SIRT2 'Small Domain"/>
    <property type="match status" value="1"/>
</dbReference>
<keyword evidence="7" id="KW-1185">Reference proteome</keyword>
<dbReference type="Pfam" id="PF02146">
    <property type="entry name" value="SIR2"/>
    <property type="match status" value="1"/>
</dbReference>
<dbReference type="GO" id="GO:0017136">
    <property type="term" value="F:histone deacetylase activity, NAD-dependent"/>
    <property type="evidence" value="ECO:0007669"/>
    <property type="project" value="TreeGrafter"/>
</dbReference>
<keyword evidence="3" id="KW-0520">NAD</keyword>
<dbReference type="OrthoDB" id="9800582at2"/>
<feature type="domain" description="Deacetylase sirtuin-type" evidence="5">
    <location>
        <begin position="1"/>
        <end position="274"/>
    </location>
</feature>
<evidence type="ECO:0000259" key="5">
    <source>
        <dbReference type="PROSITE" id="PS50305"/>
    </source>
</evidence>
<dbReference type="EMBL" id="AEJF01000131">
    <property type="protein sequence ID" value="KLU24197.1"/>
    <property type="molecule type" value="Genomic_DNA"/>
</dbReference>
<dbReference type="RefSeq" id="WP_047848630.1">
    <property type="nucleotide sequence ID" value="NZ_AEJF01000131.1"/>
</dbReference>
<reference evidence="6 7" key="1">
    <citation type="journal article" date="2015" name="Genome Announc.">
        <title>Draft Genome Sequence of Burkholderia sp. Strain PML1(12), an Ectomycorrhizosphere-Inhabiting Bacterium with Effective Mineral-Weathering Ability.</title>
        <authorList>
            <person name="Uroz S."/>
            <person name="Oger P."/>
        </authorList>
    </citation>
    <scope>NUCLEOTIDE SEQUENCE [LARGE SCALE GENOMIC DNA]</scope>
    <source>
        <strain evidence="7">PML1(12)</strain>
    </source>
</reference>
<sequence length="274" mass="30168">MDESEKLKRAVSWLRQADGLLITAGAGMGVDSGLPDFRGADGFWRSYPVLKRHQLTFQDTANPRALVRSPTLYWGFYGQRLRLYRRTTPHAGFQILRRWANDMPLGAAVFTSNVDGQFQKAGFAEDRVAECHGSIHVLQCSEVCSDAMWPAETFQPVVDEAACQLISDLPLCPHCGAVARPNIVMFGDYDWIALRTERQEARVNTWLASVDRLVVIELGAGKAIPTVRNFSERLGPHIIRINPRDSAIAPHRGVGIAGGALGTLELLDEALSGS</sequence>
<name>A0A0J1CUB6_9BURK</name>
<dbReference type="SUPFAM" id="SSF52467">
    <property type="entry name" value="DHS-like NAD/FAD-binding domain"/>
    <property type="match status" value="1"/>
</dbReference>
<dbReference type="PANTHER" id="PTHR11085">
    <property type="entry name" value="NAD-DEPENDENT PROTEIN DEACYLASE SIRTUIN-5, MITOCHONDRIAL-RELATED"/>
    <property type="match status" value="1"/>
</dbReference>
<dbReference type="InterPro" id="IPR026591">
    <property type="entry name" value="Sirtuin_cat_small_dom_sf"/>
</dbReference>
<dbReference type="PANTHER" id="PTHR11085:SF4">
    <property type="entry name" value="NAD-DEPENDENT PROTEIN DEACYLASE"/>
    <property type="match status" value="1"/>
</dbReference>
<dbReference type="InterPro" id="IPR029035">
    <property type="entry name" value="DHS-like_NAD/FAD-binding_dom"/>
</dbReference>
<accession>A0A0J1CUB6</accession>
<evidence type="ECO:0000256" key="1">
    <source>
        <dbReference type="ARBA" id="ARBA00012928"/>
    </source>
</evidence>
<proteinExistence type="predicted"/>